<dbReference type="PANTHER" id="PTHR10073">
    <property type="entry name" value="DNA MISMATCH REPAIR PROTEIN MLH, PMS, MUTL"/>
    <property type="match status" value="1"/>
</dbReference>
<reference evidence="7 8" key="1">
    <citation type="submission" date="2020-08" db="EMBL/GenBank/DDBJ databases">
        <title>Genome sequence of Erysipelothrix inopinata DSM 15511T.</title>
        <authorList>
            <person name="Hyun D.-W."/>
            <person name="Bae J.-W."/>
        </authorList>
    </citation>
    <scope>NUCLEOTIDE SEQUENCE [LARGE SCALE GENOMIC DNA]</scope>
    <source>
        <strain evidence="7 8">DSM 15511</strain>
    </source>
</reference>
<evidence type="ECO:0000256" key="3">
    <source>
        <dbReference type="ARBA" id="ARBA00023204"/>
    </source>
</evidence>
<dbReference type="HAMAP" id="MF_00149">
    <property type="entry name" value="DNA_mis_repair"/>
    <property type="match status" value="1"/>
</dbReference>
<evidence type="ECO:0000256" key="4">
    <source>
        <dbReference type="HAMAP-Rule" id="MF_00149"/>
    </source>
</evidence>
<dbReference type="NCBIfam" id="TIGR00585">
    <property type="entry name" value="mutl"/>
    <property type="match status" value="1"/>
</dbReference>
<dbReference type="SUPFAM" id="SSF118116">
    <property type="entry name" value="DNA mismatch repair protein MutL"/>
    <property type="match status" value="1"/>
</dbReference>
<feature type="domain" description="MutL C-terminal dimerisation" evidence="5">
    <location>
        <begin position="419"/>
        <end position="561"/>
    </location>
</feature>
<evidence type="ECO:0000256" key="2">
    <source>
        <dbReference type="ARBA" id="ARBA00022763"/>
    </source>
</evidence>
<dbReference type="SUPFAM" id="SSF55874">
    <property type="entry name" value="ATPase domain of HSP90 chaperone/DNA topoisomerase II/histidine kinase"/>
    <property type="match status" value="1"/>
</dbReference>
<dbReference type="InterPro" id="IPR036890">
    <property type="entry name" value="HATPase_C_sf"/>
</dbReference>
<dbReference type="CDD" id="cd00782">
    <property type="entry name" value="MutL_Trans"/>
    <property type="match status" value="1"/>
</dbReference>
<dbReference type="InterPro" id="IPR014721">
    <property type="entry name" value="Ribsml_uS5_D2-typ_fold_subgr"/>
</dbReference>
<evidence type="ECO:0000259" key="5">
    <source>
        <dbReference type="SMART" id="SM00853"/>
    </source>
</evidence>
<evidence type="ECO:0000259" key="6">
    <source>
        <dbReference type="SMART" id="SM01340"/>
    </source>
</evidence>
<keyword evidence="2 4" id="KW-0227">DNA damage</keyword>
<dbReference type="FunFam" id="3.30.565.10:FF:000003">
    <property type="entry name" value="DNA mismatch repair endonuclease MutL"/>
    <property type="match status" value="1"/>
</dbReference>
<sequence length="603" mass="69735">MNKIKVLDNHLTNMIAAGEVVERPAGIIKELIENSIDAKATQIEVRVKEGGMELIEVSDNGEGMNRDDLQQAFERHSTSKISSTYDLNQIQTFGFRGEALPSIASVSYVEAISNNGEEGHQIIINNGVMEHLEPHPRNQGTTIYVRNLFLKTPARLKHIKNIHYENSIISDIVQKFAIGNPDISFTLKNDETITFRSHGRNDLMDVFHRVYGSAITSDSETFSYEDYDFKISGIMALPQHNRSNRYSIWLYINNRMIRFPKVQKAIVDAYRRHMPTDRYPIVVMNIEVDPQLVDVNVHPSKWEIRLSKEKELIELILASFEGKLNADMKPQKITFKEPVVQADFKTELFEQPIIKIEEPIPSPFKFVEPVTVEPIFESKKVEMAGVEPEVQPVYEEVVDTVIEEEPQTEHKSLIEPLKVLSQMSGCYILAQGDSGLYIIDQHAAMERVRYEYYQEKLLSQQTPVQDFLIPLVIDNRKVLIPRIDEINDVFKDFQIQLELLTEDSFIIRSVPTWIKQEEVHEFINDILDQFEAEDTIREEDMRRMTLATLACHSSVRFNEYMSMIEMETLVSQLRSCKQPFNCPHGRPTFITVEHKQLIKEFKR</sequence>
<dbReference type="SMART" id="SM00853">
    <property type="entry name" value="MutL_C"/>
    <property type="match status" value="1"/>
</dbReference>
<dbReference type="GO" id="GO:0030983">
    <property type="term" value="F:mismatched DNA binding"/>
    <property type="evidence" value="ECO:0007669"/>
    <property type="project" value="InterPro"/>
</dbReference>
<dbReference type="Gene3D" id="3.30.230.10">
    <property type="match status" value="1"/>
</dbReference>
<dbReference type="Gene3D" id="3.30.1370.100">
    <property type="entry name" value="MutL, C-terminal domain, regulatory subdomain"/>
    <property type="match status" value="1"/>
</dbReference>
<proteinExistence type="inferred from homology"/>
<dbReference type="Proteomes" id="UP000515928">
    <property type="component" value="Chromosome"/>
</dbReference>
<dbReference type="GO" id="GO:0140664">
    <property type="term" value="F:ATP-dependent DNA damage sensor activity"/>
    <property type="evidence" value="ECO:0007669"/>
    <property type="project" value="InterPro"/>
</dbReference>
<dbReference type="EMBL" id="CP060715">
    <property type="protein sequence ID" value="QNN61355.1"/>
    <property type="molecule type" value="Genomic_DNA"/>
</dbReference>
<keyword evidence="8" id="KW-1185">Reference proteome</keyword>
<name>A0A7G9S0I0_9FIRM</name>
<dbReference type="Gene3D" id="3.30.1540.20">
    <property type="entry name" value="MutL, C-terminal domain, dimerisation subdomain"/>
    <property type="match status" value="1"/>
</dbReference>
<dbReference type="AlphaFoldDB" id="A0A7G9S0I0"/>
<organism evidence="7 8">
    <name type="scientific">Erysipelothrix inopinata</name>
    <dbReference type="NCBI Taxonomy" id="225084"/>
    <lineage>
        <taxon>Bacteria</taxon>
        <taxon>Bacillati</taxon>
        <taxon>Bacillota</taxon>
        <taxon>Erysipelotrichia</taxon>
        <taxon>Erysipelotrichales</taxon>
        <taxon>Erysipelotrichaceae</taxon>
        <taxon>Erysipelothrix</taxon>
    </lineage>
</organism>
<dbReference type="PROSITE" id="PS00058">
    <property type="entry name" value="DNA_MISMATCH_REPAIR_1"/>
    <property type="match status" value="1"/>
</dbReference>
<dbReference type="GO" id="GO:0032300">
    <property type="term" value="C:mismatch repair complex"/>
    <property type="evidence" value="ECO:0007669"/>
    <property type="project" value="InterPro"/>
</dbReference>
<dbReference type="Pfam" id="PF01119">
    <property type="entry name" value="DNA_mis_repair"/>
    <property type="match status" value="1"/>
</dbReference>
<dbReference type="SUPFAM" id="SSF54211">
    <property type="entry name" value="Ribosomal protein S5 domain 2-like"/>
    <property type="match status" value="1"/>
</dbReference>
<keyword evidence="7" id="KW-0255">Endonuclease</keyword>
<dbReference type="Pfam" id="PF13589">
    <property type="entry name" value="HATPase_c_3"/>
    <property type="match status" value="1"/>
</dbReference>
<dbReference type="KEGG" id="eio:H9L01_03025"/>
<feature type="domain" description="DNA mismatch repair protein S5" evidence="6">
    <location>
        <begin position="207"/>
        <end position="325"/>
    </location>
</feature>
<dbReference type="GO" id="GO:0006298">
    <property type="term" value="P:mismatch repair"/>
    <property type="evidence" value="ECO:0007669"/>
    <property type="project" value="UniProtKB-UniRule"/>
</dbReference>
<dbReference type="InterPro" id="IPR020667">
    <property type="entry name" value="DNA_mismatch_repair_MutL"/>
</dbReference>
<accession>A0A7G9S0I0</accession>
<dbReference type="InterPro" id="IPR038973">
    <property type="entry name" value="MutL/Mlh/Pms-like"/>
</dbReference>
<dbReference type="InterPro" id="IPR020568">
    <property type="entry name" value="Ribosomal_Su5_D2-typ_SF"/>
</dbReference>
<dbReference type="InterPro" id="IPR013507">
    <property type="entry name" value="DNA_mismatch_S5_2-like"/>
</dbReference>
<dbReference type="Pfam" id="PF08676">
    <property type="entry name" value="MutL_C"/>
    <property type="match status" value="1"/>
</dbReference>
<dbReference type="CDD" id="cd16926">
    <property type="entry name" value="HATPase_MutL-MLH-PMS-like"/>
    <property type="match status" value="1"/>
</dbReference>
<dbReference type="Gene3D" id="3.30.565.10">
    <property type="entry name" value="Histidine kinase-like ATPase, C-terminal domain"/>
    <property type="match status" value="1"/>
</dbReference>
<dbReference type="InterPro" id="IPR002099">
    <property type="entry name" value="MutL/Mlh/PMS"/>
</dbReference>
<dbReference type="GO" id="GO:0016887">
    <property type="term" value="F:ATP hydrolysis activity"/>
    <property type="evidence" value="ECO:0007669"/>
    <property type="project" value="InterPro"/>
</dbReference>
<dbReference type="InterPro" id="IPR042120">
    <property type="entry name" value="MutL_C_dimsub"/>
</dbReference>
<dbReference type="RefSeq" id="WP_187534555.1">
    <property type="nucleotide sequence ID" value="NZ_CBCSHU010000006.1"/>
</dbReference>
<comment type="similarity">
    <text evidence="1 4">Belongs to the DNA mismatch repair MutL/HexB family.</text>
</comment>
<evidence type="ECO:0000313" key="7">
    <source>
        <dbReference type="EMBL" id="QNN61355.1"/>
    </source>
</evidence>
<keyword evidence="7" id="KW-0378">Hydrolase</keyword>
<dbReference type="InterPro" id="IPR014790">
    <property type="entry name" value="MutL_C"/>
</dbReference>
<dbReference type="PANTHER" id="PTHR10073:SF12">
    <property type="entry name" value="DNA MISMATCH REPAIR PROTEIN MLH1"/>
    <property type="match status" value="1"/>
</dbReference>
<evidence type="ECO:0000256" key="1">
    <source>
        <dbReference type="ARBA" id="ARBA00006082"/>
    </source>
</evidence>
<protein>
    <recommendedName>
        <fullName evidence="4">DNA mismatch repair protein MutL</fullName>
    </recommendedName>
</protein>
<comment type="function">
    <text evidence="4">This protein is involved in the repair of mismatches in DNA. It is required for dam-dependent methyl-directed DNA mismatch repair. May act as a 'molecular matchmaker', a protein that promotes the formation of a stable complex between two or more DNA-binding proteins in an ATP-dependent manner without itself being part of a final effector complex.</text>
</comment>
<dbReference type="InterPro" id="IPR014762">
    <property type="entry name" value="DNA_mismatch_repair_CS"/>
</dbReference>
<gene>
    <name evidence="4 7" type="primary">mutL</name>
    <name evidence="7" type="ORF">H9L01_03025</name>
</gene>
<keyword evidence="3 4" id="KW-0234">DNA repair</keyword>
<dbReference type="GO" id="GO:0004519">
    <property type="term" value="F:endonuclease activity"/>
    <property type="evidence" value="ECO:0007669"/>
    <property type="project" value="UniProtKB-KW"/>
</dbReference>
<dbReference type="GO" id="GO:0005524">
    <property type="term" value="F:ATP binding"/>
    <property type="evidence" value="ECO:0007669"/>
    <property type="project" value="InterPro"/>
</dbReference>
<dbReference type="SMART" id="SM01340">
    <property type="entry name" value="DNA_mis_repair"/>
    <property type="match status" value="1"/>
</dbReference>
<keyword evidence="7" id="KW-0540">Nuclease</keyword>
<dbReference type="InterPro" id="IPR042121">
    <property type="entry name" value="MutL_C_regsub"/>
</dbReference>
<dbReference type="InterPro" id="IPR037198">
    <property type="entry name" value="MutL_C_sf"/>
</dbReference>
<evidence type="ECO:0000313" key="8">
    <source>
        <dbReference type="Proteomes" id="UP000515928"/>
    </source>
</evidence>